<gene>
    <name evidence="2" type="ORF">HNR15_003567</name>
</gene>
<evidence type="ECO:0000256" key="1">
    <source>
        <dbReference type="SAM" id="MobiDB-lite"/>
    </source>
</evidence>
<reference evidence="2 3" key="1">
    <citation type="submission" date="2020-07" db="EMBL/GenBank/DDBJ databases">
        <title>Sequencing the genomes of 1000 actinobacteria strains.</title>
        <authorList>
            <person name="Klenk H.-P."/>
        </authorList>
    </citation>
    <scope>NUCLEOTIDE SEQUENCE [LARGE SCALE GENOMIC DNA]</scope>
    <source>
        <strain evidence="2 3">DSM 29531</strain>
    </source>
</reference>
<name>A0A853DKS8_9MICO</name>
<evidence type="ECO:0000313" key="3">
    <source>
        <dbReference type="Proteomes" id="UP000571817"/>
    </source>
</evidence>
<protein>
    <submittedName>
        <fullName evidence="2">Uncharacterized protein</fullName>
    </submittedName>
</protein>
<organism evidence="2 3">
    <name type="scientific">Allobranchiibius huperziae</name>
    <dbReference type="NCBI Taxonomy" id="1874116"/>
    <lineage>
        <taxon>Bacteria</taxon>
        <taxon>Bacillati</taxon>
        <taxon>Actinomycetota</taxon>
        <taxon>Actinomycetes</taxon>
        <taxon>Micrococcales</taxon>
        <taxon>Dermacoccaceae</taxon>
        <taxon>Allobranchiibius</taxon>
    </lineage>
</organism>
<accession>A0A853DKS8</accession>
<dbReference type="AlphaFoldDB" id="A0A853DKS8"/>
<feature type="region of interest" description="Disordered" evidence="1">
    <location>
        <begin position="27"/>
        <end position="95"/>
    </location>
</feature>
<dbReference type="EMBL" id="JACCFW010000003">
    <property type="protein sequence ID" value="NYJ76549.1"/>
    <property type="molecule type" value="Genomic_DNA"/>
</dbReference>
<proteinExistence type="predicted"/>
<feature type="compositionally biased region" description="Basic and acidic residues" evidence="1">
    <location>
        <begin position="34"/>
        <end position="43"/>
    </location>
</feature>
<evidence type="ECO:0000313" key="2">
    <source>
        <dbReference type="EMBL" id="NYJ76549.1"/>
    </source>
</evidence>
<keyword evidence="3" id="KW-1185">Reference proteome</keyword>
<feature type="compositionally biased region" description="Basic residues" evidence="1">
    <location>
        <begin position="72"/>
        <end position="82"/>
    </location>
</feature>
<dbReference type="RefSeq" id="WP_179483940.1">
    <property type="nucleotide sequence ID" value="NZ_JACCFW010000003.1"/>
</dbReference>
<dbReference type="Proteomes" id="UP000571817">
    <property type="component" value="Unassembled WGS sequence"/>
</dbReference>
<sequence length="95" mass="10340">MTEITDRAQELLAGRIDAVRKLSERQRAATQARESADAAERDAATAWTEATQAGWTSAELRKLGLAQPTNRRGGRPKNTRITRRSDTSAASTTDA</sequence>
<comment type="caution">
    <text evidence="2">The sequence shown here is derived from an EMBL/GenBank/DDBJ whole genome shotgun (WGS) entry which is preliminary data.</text>
</comment>